<sequence length="362" mass="40602">MAAADASPEIYLSSTMGALFYGCVFLLWLYGVATSQCYYFMKCRIYEGKLELKVVVTALWLLETLHLCFFLQGYRGYVVNSHRNPDKLSHPQWELFCNSKLYLSVIGNPIVKRMSVYGRSAYGHGTYDTLHTTVSKSLSSLFIAGFMGAVQTLLSTFGLSVGIGEHIYTMLTLRTEVESHSHSVDSYQTYNLGYTTSFNETTWFKSDSVDEGLYLIVIHELQKANFTPLVCMAVNDIVMTFILYATLQRAKMSVRSTDGIINVFIAFTLNTGLLTCICSVAIIVLFILSTIQQCIHQLPPRSSELPQLAPPSNDYAFELTTIPYELSQNASDMTVLMTPNIDRGPPEKEESDRQFSHASKDL</sequence>
<dbReference type="PANTHER" id="PTHR40465">
    <property type="entry name" value="CHROMOSOME 1, WHOLE GENOME SHOTGUN SEQUENCE"/>
    <property type="match status" value="1"/>
</dbReference>
<organism evidence="4 5">
    <name type="scientific">Coniophora puteana (strain RWD-64-598)</name>
    <name type="common">Brown rot fungus</name>
    <dbReference type="NCBI Taxonomy" id="741705"/>
    <lineage>
        <taxon>Eukaryota</taxon>
        <taxon>Fungi</taxon>
        <taxon>Dikarya</taxon>
        <taxon>Basidiomycota</taxon>
        <taxon>Agaricomycotina</taxon>
        <taxon>Agaricomycetes</taxon>
        <taxon>Agaricomycetidae</taxon>
        <taxon>Boletales</taxon>
        <taxon>Coniophorineae</taxon>
        <taxon>Coniophoraceae</taxon>
        <taxon>Coniophora</taxon>
    </lineage>
</organism>
<protein>
    <recommendedName>
        <fullName evidence="3">DUF6534 domain-containing protein</fullName>
    </recommendedName>
</protein>
<dbReference type="EMBL" id="JH711575">
    <property type="protein sequence ID" value="EIW83592.1"/>
    <property type="molecule type" value="Genomic_DNA"/>
</dbReference>
<dbReference type="Pfam" id="PF20152">
    <property type="entry name" value="DUF6534"/>
    <property type="match status" value="1"/>
</dbReference>
<evidence type="ECO:0000256" key="2">
    <source>
        <dbReference type="SAM" id="Phobius"/>
    </source>
</evidence>
<keyword evidence="5" id="KW-1185">Reference proteome</keyword>
<dbReference type="KEGG" id="cput:CONPUDRAFT_142260"/>
<dbReference type="GeneID" id="19201724"/>
<name>A0A5M3MWS4_CONPW</name>
<evidence type="ECO:0000256" key="1">
    <source>
        <dbReference type="SAM" id="MobiDB-lite"/>
    </source>
</evidence>
<dbReference type="OrthoDB" id="2743740at2759"/>
<feature type="transmembrane region" description="Helical" evidence="2">
    <location>
        <begin position="18"/>
        <end position="40"/>
    </location>
</feature>
<feature type="domain" description="DUF6534" evidence="3">
    <location>
        <begin position="233"/>
        <end position="288"/>
    </location>
</feature>
<feature type="compositionally biased region" description="Basic and acidic residues" evidence="1">
    <location>
        <begin position="344"/>
        <end position="362"/>
    </location>
</feature>
<comment type="caution">
    <text evidence="4">The sequence shown here is derived from an EMBL/GenBank/DDBJ whole genome shotgun (WGS) entry which is preliminary data.</text>
</comment>
<evidence type="ECO:0000259" key="3">
    <source>
        <dbReference type="Pfam" id="PF20152"/>
    </source>
</evidence>
<dbReference type="InterPro" id="IPR045339">
    <property type="entry name" value="DUF6534"/>
</dbReference>
<accession>A0A5M3MWS4</accession>
<gene>
    <name evidence="4" type="ORF">CONPUDRAFT_142260</name>
</gene>
<evidence type="ECO:0000313" key="5">
    <source>
        <dbReference type="Proteomes" id="UP000053558"/>
    </source>
</evidence>
<dbReference type="Proteomes" id="UP000053558">
    <property type="component" value="Unassembled WGS sequence"/>
</dbReference>
<feature type="transmembrane region" description="Helical" evidence="2">
    <location>
        <begin position="259"/>
        <end position="288"/>
    </location>
</feature>
<feature type="transmembrane region" description="Helical" evidence="2">
    <location>
        <begin position="141"/>
        <end position="163"/>
    </location>
</feature>
<feature type="transmembrane region" description="Helical" evidence="2">
    <location>
        <begin position="52"/>
        <end position="73"/>
    </location>
</feature>
<dbReference type="AlphaFoldDB" id="A0A5M3MWS4"/>
<dbReference type="PANTHER" id="PTHR40465:SF1">
    <property type="entry name" value="DUF6534 DOMAIN-CONTAINING PROTEIN"/>
    <property type="match status" value="1"/>
</dbReference>
<dbReference type="RefSeq" id="XP_007765558.1">
    <property type="nucleotide sequence ID" value="XM_007767368.1"/>
</dbReference>
<feature type="region of interest" description="Disordered" evidence="1">
    <location>
        <begin position="337"/>
        <end position="362"/>
    </location>
</feature>
<keyword evidence="2" id="KW-0812">Transmembrane</keyword>
<reference evidence="5" key="1">
    <citation type="journal article" date="2012" name="Science">
        <title>The Paleozoic origin of enzymatic lignin decomposition reconstructed from 31 fungal genomes.</title>
        <authorList>
            <person name="Floudas D."/>
            <person name="Binder M."/>
            <person name="Riley R."/>
            <person name="Barry K."/>
            <person name="Blanchette R.A."/>
            <person name="Henrissat B."/>
            <person name="Martinez A.T."/>
            <person name="Otillar R."/>
            <person name="Spatafora J.W."/>
            <person name="Yadav J.S."/>
            <person name="Aerts A."/>
            <person name="Benoit I."/>
            <person name="Boyd A."/>
            <person name="Carlson A."/>
            <person name="Copeland A."/>
            <person name="Coutinho P.M."/>
            <person name="de Vries R.P."/>
            <person name="Ferreira P."/>
            <person name="Findley K."/>
            <person name="Foster B."/>
            <person name="Gaskell J."/>
            <person name="Glotzer D."/>
            <person name="Gorecki P."/>
            <person name="Heitman J."/>
            <person name="Hesse C."/>
            <person name="Hori C."/>
            <person name="Igarashi K."/>
            <person name="Jurgens J.A."/>
            <person name="Kallen N."/>
            <person name="Kersten P."/>
            <person name="Kohler A."/>
            <person name="Kuees U."/>
            <person name="Kumar T.K.A."/>
            <person name="Kuo A."/>
            <person name="LaButti K."/>
            <person name="Larrondo L.F."/>
            <person name="Lindquist E."/>
            <person name="Ling A."/>
            <person name="Lombard V."/>
            <person name="Lucas S."/>
            <person name="Lundell T."/>
            <person name="Martin R."/>
            <person name="McLaughlin D.J."/>
            <person name="Morgenstern I."/>
            <person name="Morin E."/>
            <person name="Murat C."/>
            <person name="Nagy L.G."/>
            <person name="Nolan M."/>
            <person name="Ohm R.A."/>
            <person name="Patyshakuliyeva A."/>
            <person name="Rokas A."/>
            <person name="Ruiz-Duenas F.J."/>
            <person name="Sabat G."/>
            <person name="Salamov A."/>
            <person name="Samejima M."/>
            <person name="Schmutz J."/>
            <person name="Slot J.C."/>
            <person name="St John F."/>
            <person name="Stenlid J."/>
            <person name="Sun H."/>
            <person name="Sun S."/>
            <person name="Syed K."/>
            <person name="Tsang A."/>
            <person name="Wiebenga A."/>
            <person name="Young D."/>
            <person name="Pisabarro A."/>
            <person name="Eastwood D.C."/>
            <person name="Martin F."/>
            <person name="Cullen D."/>
            <person name="Grigoriev I.V."/>
            <person name="Hibbett D.S."/>
        </authorList>
    </citation>
    <scope>NUCLEOTIDE SEQUENCE [LARGE SCALE GENOMIC DNA]</scope>
    <source>
        <strain evidence="5">RWD-64-598 SS2</strain>
    </source>
</reference>
<feature type="transmembrane region" description="Helical" evidence="2">
    <location>
        <begin position="226"/>
        <end position="247"/>
    </location>
</feature>
<evidence type="ECO:0000313" key="4">
    <source>
        <dbReference type="EMBL" id="EIW83592.1"/>
    </source>
</evidence>
<keyword evidence="2" id="KW-1133">Transmembrane helix</keyword>
<proteinExistence type="predicted"/>
<keyword evidence="2" id="KW-0472">Membrane</keyword>